<dbReference type="PROSITE" id="PS00455">
    <property type="entry name" value="AMP_BINDING"/>
    <property type="match status" value="1"/>
</dbReference>
<evidence type="ECO:0000313" key="3">
    <source>
        <dbReference type="EMBL" id="PWW07749.1"/>
    </source>
</evidence>
<dbReference type="PANTHER" id="PTHR43767:SF10">
    <property type="entry name" value="SURFACTIN SYNTHASE SUBUNIT 1"/>
    <property type="match status" value="1"/>
</dbReference>
<comment type="caution">
    <text evidence="3">The sequence shown here is derived from an EMBL/GenBank/DDBJ whole genome shotgun (WGS) entry which is preliminary data.</text>
</comment>
<organism evidence="3 4">
    <name type="scientific">Mangrovibacter plantisponsor</name>
    <dbReference type="NCBI Taxonomy" id="451513"/>
    <lineage>
        <taxon>Bacteria</taxon>
        <taxon>Pseudomonadati</taxon>
        <taxon>Pseudomonadota</taxon>
        <taxon>Gammaproteobacteria</taxon>
        <taxon>Enterobacterales</taxon>
        <taxon>Enterobacteriaceae</taxon>
        <taxon>Mangrovibacter</taxon>
    </lineage>
</organism>
<protein>
    <submittedName>
        <fullName evidence="3">Acyl-CoA synthetase (AMP-forming)/AMP-acid ligase II</fullName>
    </submittedName>
</protein>
<keyword evidence="1 3" id="KW-0436">Ligase</keyword>
<dbReference type="AlphaFoldDB" id="A0A317Q073"/>
<dbReference type="Pfam" id="PF00501">
    <property type="entry name" value="AMP-binding"/>
    <property type="match status" value="1"/>
</dbReference>
<sequence length="469" mass="51760">MSKPPFWHWPSEFNHRAAVIDDDGQQVSYLQLSDLVDRLAACLSPRTLLFCLCENTPGALVGYLASLRAGAVPLMLDNALDATLARDLFAVWRPGYVWQPESRAVVGEVVLRHAGYVLVETGEQAPEMPDELGLLMTTSGSTGSPKLVRQTYRNLQANCDSIVDYLDITVHERPVAYLPMNYVFGLSIINSHLAVGATLLLTKASPLQSPFWQFVKTHQATSLSGVPYTFEMLNKLRFMRMALPHLTTLTQAGGKLAPVLQDAFAHWAQQENKRFFVMYGACEATSRMGFLPPDLCIEKNGAMGQAIPGGCFELLDAQGEVITQNDVVGELVYYGDNVSLGYAICREDLARGDDNQGRLVTGDMASRDTMGIYTIVGRKKRFLKVFGNRVGLDDIEHRLKASFAGIECAVGGEDDHIRVWVTGAYSPVEIKQFLTGTFQFHHSAFDVRQIDTIPKNASGKTLYAQLEAL</sequence>
<dbReference type="OrthoDB" id="9803968at2"/>
<reference evidence="3 4" key="1">
    <citation type="submission" date="2018-05" db="EMBL/GenBank/DDBJ databases">
        <title>Genomic Encyclopedia of Type Strains, Phase IV (KMG-IV): sequencing the most valuable type-strain genomes for metagenomic binning, comparative biology and taxonomic classification.</title>
        <authorList>
            <person name="Goeker M."/>
        </authorList>
    </citation>
    <scope>NUCLEOTIDE SEQUENCE [LARGE SCALE GENOMIC DNA]</scope>
    <source>
        <strain evidence="3 4">DSM 19579</strain>
    </source>
</reference>
<evidence type="ECO:0000313" key="4">
    <source>
        <dbReference type="Proteomes" id="UP000246744"/>
    </source>
</evidence>
<dbReference type="InterPro" id="IPR000873">
    <property type="entry name" value="AMP-dep_synth/lig_dom"/>
</dbReference>
<dbReference type="Gene3D" id="3.40.50.12780">
    <property type="entry name" value="N-terminal domain of ligase-like"/>
    <property type="match status" value="1"/>
</dbReference>
<dbReference type="Proteomes" id="UP000246744">
    <property type="component" value="Unassembled WGS sequence"/>
</dbReference>
<keyword evidence="4" id="KW-1185">Reference proteome</keyword>
<evidence type="ECO:0000259" key="2">
    <source>
        <dbReference type="Pfam" id="PF00501"/>
    </source>
</evidence>
<dbReference type="InterPro" id="IPR050237">
    <property type="entry name" value="ATP-dep_AMP-bd_enzyme"/>
</dbReference>
<evidence type="ECO:0000256" key="1">
    <source>
        <dbReference type="ARBA" id="ARBA00022598"/>
    </source>
</evidence>
<dbReference type="InterPro" id="IPR020845">
    <property type="entry name" value="AMP-binding_CS"/>
</dbReference>
<dbReference type="InterPro" id="IPR042099">
    <property type="entry name" value="ANL_N_sf"/>
</dbReference>
<dbReference type="PANTHER" id="PTHR43767">
    <property type="entry name" value="LONG-CHAIN-FATTY-ACID--COA LIGASE"/>
    <property type="match status" value="1"/>
</dbReference>
<gene>
    <name evidence="3" type="ORF">DES37_108177</name>
</gene>
<dbReference type="SUPFAM" id="SSF56801">
    <property type="entry name" value="Acetyl-CoA synthetase-like"/>
    <property type="match status" value="1"/>
</dbReference>
<name>A0A317Q073_9ENTR</name>
<dbReference type="EMBL" id="QGTS01000008">
    <property type="protein sequence ID" value="PWW07749.1"/>
    <property type="molecule type" value="Genomic_DNA"/>
</dbReference>
<dbReference type="RefSeq" id="WP_110026412.1">
    <property type="nucleotide sequence ID" value="NZ_QGTS01000008.1"/>
</dbReference>
<accession>A0A317Q073</accession>
<feature type="domain" description="AMP-dependent synthetase/ligase" evidence="2">
    <location>
        <begin position="6"/>
        <end position="342"/>
    </location>
</feature>
<proteinExistence type="predicted"/>
<dbReference type="GO" id="GO:0016877">
    <property type="term" value="F:ligase activity, forming carbon-sulfur bonds"/>
    <property type="evidence" value="ECO:0007669"/>
    <property type="project" value="UniProtKB-ARBA"/>
</dbReference>